<dbReference type="PRINTS" id="PR00922">
    <property type="entry name" value="DADACBPTASE3"/>
</dbReference>
<dbReference type="RefSeq" id="WP_301190638.1">
    <property type="nucleotide sequence ID" value="NZ_JAPDPJ010000023.1"/>
</dbReference>
<dbReference type="PANTHER" id="PTHR30023">
    <property type="entry name" value="D-ALANYL-D-ALANINE CARBOXYPEPTIDASE"/>
    <property type="match status" value="1"/>
</dbReference>
<accession>A0AAE3M4U0</accession>
<evidence type="ECO:0000256" key="1">
    <source>
        <dbReference type="ARBA" id="ARBA00006096"/>
    </source>
</evidence>
<organism evidence="3 4">
    <name type="scientific">Plebeiibacterium sediminum</name>
    <dbReference type="NCBI Taxonomy" id="2992112"/>
    <lineage>
        <taxon>Bacteria</taxon>
        <taxon>Pseudomonadati</taxon>
        <taxon>Bacteroidota</taxon>
        <taxon>Bacteroidia</taxon>
        <taxon>Marinilabiliales</taxon>
        <taxon>Marinilabiliaceae</taxon>
        <taxon>Plebeiibacterium</taxon>
    </lineage>
</organism>
<dbReference type="Gene3D" id="3.50.80.20">
    <property type="entry name" value="D-Ala-D-Ala carboxypeptidase C, peptidase S13"/>
    <property type="match status" value="1"/>
</dbReference>
<dbReference type="GO" id="GO:0000270">
    <property type="term" value="P:peptidoglycan metabolic process"/>
    <property type="evidence" value="ECO:0007669"/>
    <property type="project" value="TreeGrafter"/>
</dbReference>
<keyword evidence="3" id="KW-0645">Protease</keyword>
<dbReference type="EC" id="3.4.16.4" evidence="3"/>
<sequence>MRFCVILLLVIIPICGYTQLNIPDKGAIISMSISDINTGNDIVSLNSQTRLIPASLTKIITTATALELLGPEYTFKTQIIGKGEIVDGQLKGDIVVIAGGDPTLGSRYFDQTEPELLFKEIIEWLRIEGIHSIRGRILVKSADIGYSSPRLWEDIGNYYGVYPQAFNWRDNTVTVTLASEDVGSVCNIVSVKPEIFPYQYDCKVESASHSKDSAYVYGLPEIKKWWIEGSIPSNRSSFKIKAAMPDTKLVFVNELTQYLTENNIVIQQVNFGEDEIAKSRIVFDCKSPKLSEIIKVVNHKSHNLFADVLLLSLAKEYKDQYSWDIGVQIIRDFWKDKIDFESNFRLRDGSGLTPKNLVTTDGMVHLLMWMKNNSSYYDVFKSSLAIGGQTGTLKSVFKNPELRNKVFGKSGSMEGVLGYCGYFINKSGHYEAFCVIANNYLIKTKEVRKQMDETLTNYFLEY</sequence>
<dbReference type="AlphaFoldDB" id="A0AAE3M4U0"/>
<dbReference type="SUPFAM" id="SSF56601">
    <property type="entry name" value="beta-lactamase/transpeptidase-like"/>
    <property type="match status" value="1"/>
</dbReference>
<evidence type="ECO:0000313" key="3">
    <source>
        <dbReference type="EMBL" id="MCW3787073.1"/>
    </source>
</evidence>
<dbReference type="Proteomes" id="UP001209229">
    <property type="component" value="Unassembled WGS sequence"/>
</dbReference>
<keyword evidence="3" id="KW-0121">Carboxypeptidase</keyword>
<keyword evidence="2 3" id="KW-0378">Hydrolase</keyword>
<dbReference type="Pfam" id="PF02113">
    <property type="entry name" value="Peptidase_S13"/>
    <property type="match status" value="1"/>
</dbReference>
<dbReference type="PANTHER" id="PTHR30023:SF0">
    <property type="entry name" value="PENICILLIN-SENSITIVE CARBOXYPEPTIDASE A"/>
    <property type="match status" value="1"/>
</dbReference>
<protein>
    <submittedName>
        <fullName evidence="3">D-alanyl-D-alanine carboxypeptidase/D-alanyl-D-alanine-endopeptidase</fullName>
        <ecNumber evidence="3">3.4.16.4</ecNumber>
    </submittedName>
</protein>
<evidence type="ECO:0000313" key="4">
    <source>
        <dbReference type="Proteomes" id="UP001209229"/>
    </source>
</evidence>
<dbReference type="Gene3D" id="3.40.710.10">
    <property type="entry name" value="DD-peptidase/beta-lactamase superfamily"/>
    <property type="match status" value="2"/>
</dbReference>
<comment type="caution">
    <text evidence="3">The sequence shown here is derived from an EMBL/GenBank/DDBJ whole genome shotgun (WGS) entry which is preliminary data.</text>
</comment>
<gene>
    <name evidence="3" type="primary">dacB</name>
    <name evidence="3" type="ORF">OM075_11375</name>
</gene>
<keyword evidence="4" id="KW-1185">Reference proteome</keyword>
<comment type="similarity">
    <text evidence="1">Belongs to the peptidase S13 family.</text>
</comment>
<dbReference type="NCBIfam" id="TIGR00666">
    <property type="entry name" value="PBP4"/>
    <property type="match status" value="1"/>
</dbReference>
<dbReference type="InterPro" id="IPR012338">
    <property type="entry name" value="Beta-lactam/transpept-like"/>
</dbReference>
<reference evidence="3" key="1">
    <citation type="submission" date="2022-10" db="EMBL/GenBank/DDBJ databases">
        <authorList>
            <person name="Yu W.X."/>
        </authorList>
    </citation>
    <scope>NUCLEOTIDE SEQUENCE</scope>
    <source>
        <strain evidence="3">AAT</strain>
    </source>
</reference>
<dbReference type="InterPro" id="IPR000667">
    <property type="entry name" value="Peptidase_S13"/>
</dbReference>
<proteinExistence type="inferred from homology"/>
<dbReference type="GO" id="GO:0006508">
    <property type="term" value="P:proteolysis"/>
    <property type="evidence" value="ECO:0007669"/>
    <property type="project" value="InterPro"/>
</dbReference>
<dbReference type="EMBL" id="JAPDPJ010000023">
    <property type="protein sequence ID" value="MCW3787073.1"/>
    <property type="molecule type" value="Genomic_DNA"/>
</dbReference>
<evidence type="ECO:0000256" key="2">
    <source>
        <dbReference type="ARBA" id="ARBA00022801"/>
    </source>
</evidence>
<name>A0AAE3M4U0_9BACT</name>
<dbReference type="GO" id="GO:0009002">
    <property type="term" value="F:serine-type D-Ala-D-Ala carboxypeptidase activity"/>
    <property type="evidence" value="ECO:0007669"/>
    <property type="project" value="UniProtKB-EC"/>
</dbReference>